<dbReference type="Proteomes" id="UP000032900">
    <property type="component" value="Unassembled WGS sequence"/>
</dbReference>
<feature type="domain" description="Orc1-like AAA ATPase" evidence="1">
    <location>
        <begin position="19"/>
        <end position="207"/>
    </location>
</feature>
<evidence type="ECO:0000313" key="2">
    <source>
        <dbReference type="EMBL" id="GAO28877.1"/>
    </source>
</evidence>
<dbReference type="InterPro" id="IPR041664">
    <property type="entry name" value="AAA_16"/>
</dbReference>
<keyword evidence="3" id="KW-1185">Reference proteome</keyword>
<dbReference type="OrthoDB" id="9813021at2"/>
<dbReference type="Pfam" id="PF13191">
    <property type="entry name" value="AAA_16"/>
    <property type="match status" value="1"/>
</dbReference>
<dbReference type="AlphaFoldDB" id="A0A0E9LTI3"/>
<sequence>MAEDEKRETEISKLTITNKLYGRNIERAQIIRLFNGVGKGEGLVLAVPGVSGAGKTALIQTLKRPVKINNGFFISGKFEQYQKDIPYFAFRQALVSFYHSLYTEDQLIRDKFTHLIQKAVGALGQVLTDLVPDFEKLLGKQPELAVVSPQEARHRFYALFHRLIRAISLPEHPLVLFIDDWQWADMASIELLKNLQVGTELRYLMLIVAYRQNEVDIHHPLTTTLNELQLNEIPFKRIEVQNLNHQNVYHFLKETLLPEAYRLEELAQIIHEKTKGNPFFIKSACIIFQLVRCFGLMK</sequence>
<evidence type="ECO:0000259" key="1">
    <source>
        <dbReference type="Pfam" id="PF13191"/>
    </source>
</evidence>
<proteinExistence type="predicted"/>
<dbReference type="PANTHER" id="PTHR43642">
    <property type="entry name" value="HYBRID SIGNAL TRANSDUCTION HISTIDINE KINASE G"/>
    <property type="match status" value="1"/>
</dbReference>
<comment type="caution">
    <text evidence="2">The sequence shown here is derived from an EMBL/GenBank/DDBJ whole genome shotgun (WGS) entry which is preliminary data.</text>
</comment>
<gene>
    <name evidence="2" type="ORF">JCM15548_11012</name>
</gene>
<name>A0A0E9LTI3_9BACT</name>
<dbReference type="SUPFAM" id="SSF52540">
    <property type="entry name" value="P-loop containing nucleoside triphosphate hydrolases"/>
    <property type="match status" value="1"/>
</dbReference>
<protein>
    <recommendedName>
        <fullName evidence="1">Orc1-like AAA ATPase domain-containing protein</fullName>
    </recommendedName>
</protein>
<dbReference type="STRING" id="1236989.JCM15548_11012"/>
<evidence type="ECO:0000313" key="3">
    <source>
        <dbReference type="Proteomes" id="UP000032900"/>
    </source>
</evidence>
<organism evidence="2 3">
    <name type="scientific">Geofilum rubicundum JCM 15548</name>
    <dbReference type="NCBI Taxonomy" id="1236989"/>
    <lineage>
        <taxon>Bacteria</taxon>
        <taxon>Pseudomonadati</taxon>
        <taxon>Bacteroidota</taxon>
        <taxon>Bacteroidia</taxon>
        <taxon>Marinilabiliales</taxon>
        <taxon>Marinilabiliaceae</taxon>
        <taxon>Geofilum</taxon>
    </lineage>
</organism>
<dbReference type="InterPro" id="IPR053159">
    <property type="entry name" value="Hybrid_Histidine_Kinase"/>
</dbReference>
<dbReference type="RefSeq" id="WP_062122571.1">
    <property type="nucleotide sequence ID" value="NZ_BAZW01000005.1"/>
</dbReference>
<reference evidence="2 3" key="1">
    <citation type="journal article" date="2015" name="Microbes Environ.">
        <title>Distribution and evolution of nitrogen fixation genes in the phylum bacteroidetes.</title>
        <authorList>
            <person name="Inoue J."/>
            <person name="Oshima K."/>
            <person name="Suda W."/>
            <person name="Sakamoto M."/>
            <person name="Iino T."/>
            <person name="Noda S."/>
            <person name="Hongoh Y."/>
            <person name="Hattori M."/>
            <person name="Ohkuma M."/>
        </authorList>
    </citation>
    <scope>NUCLEOTIDE SEQUENCE [LARGE SCALE GENOMIC DNA]</scope>
    <source>
        <strain evidence="2">JCM 15548</strain>
    </source>
</reference>
<dbReference type="EMBL" id="BAZW01000005">
    <property type="protein sequence ID" value="GAO28877.1"/>
    <property type="molecule type" value="Genomic_DNA"/>
</dbReference>
<dbReference type="PANTHER" id="PTHR43642:SF1">
    <property type="entry name" value="HYBRID SIGNAL TRANSDUCTION HISTIDINE KINASE G"/>
    <property type="match status" value="1"/>
</dbReference>
<accession>A0A0E9LTI3</accession>
<dbReference type="InterPro" id="IPR027417">
    <property type="entry name" value="P-loop_NTPase"/>
</dbReference>
<dbReference type="Gene3D" id="3.40.50.300">
    <property type="entry name" value="P-loop containing nucleotide triphosphate hydrolases"/>
    <property type="match status" value="1"/>
</dbReference>